<sequence>MGGILHLFEFNQASMSRKSLGHSRHVDGLEAPRNSLELPIETSQNFCSTSGNIPYSYQVKHTSSRKNCYPSEASVKNLIDEEVYRGPATRRNVPSVVARLMGMDMLPSETQPAIHAKEKKNEYMGNNFRNGEQYENGSAGRSAFGSKPLRKTEMDFLTFSRQEDTDLSSSDMKYGKRRPREHPQEEELQKFKKEFEAWQAARIWEHRKVVELGRIPGQWLAQENFNKETIALHAESRSLREKKNPRESNSHTSVATLKGRSQERGALQHQGFKKESSSANQIDSVVLRNRTNSSDAEQISLTNCNQKPGKSSMPTRIVILKPGPDGNCDSEDSWAGSSETAEEEGGIEALLEEVKERLRCEIQGKSAKGDISVRRVGIGAPFSGKQSDPKEIAQNIAKQVRESVTKDLGMNLLRSESARSYRSETQINGQGPLEFINRDMGKCFSERLRNVVKREKRVDAPTSISGSSRASALCNNESRIRPIEDALMTKNIENRWEDLADEPEIQTRSFRHGHKSDEMLYTGELSPRNLIRSLSAPVSGNSFGKLLLEDRHILTGAQIRRKHESTENVSVELRKKRKERFSFRGKVSNLRYSFTLRGKLFRRKIQVVKESGSNGSGPVKDIMSGPTVVMNPGNAHDNSTEVPPSPASVCSSGHEELCQPVDHLSPISTLDMPLLEDCPMPRVFREISSNLQELRRQLNQLDSDGPDDTLTREEPREVETLEIQDEKQAYIRDLLIASGLYDGPFDCSFSKWDSLEKPISYLIFEEVEESYKKRAKENEEETRDQKESKEARKLLFDLLNEALATILGSLMTTSRFKRRVLGPSIILPSCGKKLLGAAWEMIHKHVNPPMDGSHYSLDGMVACDLGKTPWSGMMLDDVDVIGREIEWMILGELMEETVRDMWLY</sequence>
<dbReference type="InterPro" id="IPR032795">
    <property type="entry name" value="DUF3741-assoc"/>
</dbReference>
<dbReference type="Pfam" id="PF14309">
    <property type="entry name" value="DUF4378"/>
    <property type="match status" value="1"/>
</dbReference>
<feature type="domain" description="DUF3741" evidence="3">
    <location>
        <begin position="94"/>
        <end position="109"/>
    </location>
</feature>
<dbReference type="RefSeq" id="XP_019052023.1">
    <property type="nucleotide sequence ID" value="XM_019196478.1"/>
</dbReference>
<evidence type="ECO:0000256" key="1">
    <source>
        <dbReference type="SAM" id="MobiDB-lite"/>
    </source>
</evidence>
<dbReference type="RefSeq" id="XP_019052025.1">
    <property type="nucleotide sequence ID" value="XM_019196480.1"/>
</dbReference>
<keyword evidence="4" id="KW-1185">Reference proteome</keyword>
<dbReference type="OrthoDB" id="446244at2759"/>
<dbReference type="KEGG" id="nnu:104590217"/>
<evidence type="ECO:0000313" key="12">
    <source>
        <dbReference type="RefSeq" id="XP_019052026.1"/>
    </source>
</evidence>
<evidence type="ECO:0000313" key="4">
    <source>
        <dbReference type="Proteomes" id="UP000189703"/>
    </source>
</evidence>
<accession>A0A1U8Q1Z1</accession>
<evidence type="ECO:0000313" key="10">
    <source>
        <dbReference type="RefSeq" id="XP_019052024.1"/>
    </source>
</evidence>
<evidence type="ECO:0000313" key="9">
    <source>
        <dbReference type="RefSeq" id="XP_019052023.1"/>
    </source>
</evidence>
<dbReference type="AlphaFoldDB" id="A0A1U8Q1Z1"/>
<feature type="region of interest" description="Disordered" evidence="1">
    <location>
        <begin position="322"/>
        <end position="343"/>
    </location>
</feature>
<evidence type="ECO:0000313" key="7">
    <source>
        <dbReference type="RefSeq" id="XP_019052021.1"/>
    </source>
</evidence>
<evidence type="ECO:0000313" key="5">
    <source>
        <dbReference type="RefSeq" id="XP_010247093.1"/>
    </source>
</evidence>
<protein>
    <submittedName>
        <fullName evidence="5 6">Uncharacterized protein LOC104590217</fullName>
    </submittedName>
</protein>
<dbReference type="OMA" id="HWRRSKE"/>
<evidence type="ECO:0000259" key="2">
    <source>
        <dbReference type="Pfam" id="PF14309"/>
    </source>
</evidence>
<evidence type="ECO:0000313" key="11">
    <source>
        <dbReference type="RefSeq" id="XP_019052025.1"/>
    </source>
</evidence>
<evidence type="ECO:0000313" key="6">
    <source>
        <dbReference type="RefSeq" id="XP_019052020.1"/>
    </source>
</evidence>
<feature type="region of interest" description="Disordered" evidence="1">
    <location>
        <begin position="162"/>
        <end position="187"/>
    </location>
</feature>
<dbReference type="eggNOG" id="ENOG502QQ1V">
    <property type="taxonomic scope" value="Eukaryota"/>
</dbReference>
<gene>
    <name evidence="5 6 7 8 9 10 11 12" type="primary">LOC104590217</name>
</gene>
<dbReference type="RefSeq" id="XP_010247093.1">
    <property type="nucleotide sequence ID" value="XM_010248791.2"/>
</dbReference>
<dbReference type="RefSeq" id="XP_019052021.1">
    <property type="nucleotide sequence ID" value="XM_019196476.1"/>
</dbReference>
<organism evidence="4 7">
    <name type="scientific">Nelumbo nucifera</name>
    <name type="common">Sacred lotus</name>
    <dbReference type="NCBI Taxonomy" id="4432"/>
    <lineage>
        <taxon>Eukaryota</taxon>
        <taxon>Viridiplantae</taxon>
        <taxon>Streptophyta</taxon>
        <taxon>Embryophyta</taxon>
        <taxon>Tracheophyta</taxon>
        <taxon>Spermatophyta</taxon>
        <taxon>Magnoliopsida</taxon>
        <taxon>Proteales</taxon>
        <taxon>Nelumbonaceae</taxon>
        <taxon>Nelumbo</taxon>
    </lineage>
</organism>
<proteinExistence type="predicted"/>
<feature type="compositionally biased region" description="Basic and acidic residues" evidence="1">
    <location>
        <begin position="236"/>
        <end position="249"/>
    </location>
</feature>
<dbReference type="RefSeq" id="XP_019052026.1">
    <property type="nucleotide sequence ID" value="XM_019196481.1"/>
</dbReference>
<dbReference type="GeneID" id="104590217"/>
<dbReference type="PANTHER" id="PTHR40836">
    <property type="entry name" value="RB1-INDUCIBLE COILED-COIL PROTEIN"/>
    <property type="match status" value="1"/>
</dbReference>
<feature type="region of interest" description="Disordered" evidence="1">
    <location>
        <begin position="236"/>
        <end position="280"/>
    </location>
</feature>
<dbReference type="RefSeq" id="XP_019052022.1">
    <property type="nucleotide sequence ID" value="XM_019196477.1"/>
</dbReference>
<reference evidence="5 6" key="1">
    <citation type="submission" date="2025-04" db="UniProtKB">
        <authorList>
            <consortium name="RefSeq"/>
        </authorList>
    </citation>
    <scope>IDENTIFICATION</scope>
</reference>
<feature type="domain" description="DUF4378" evidence="2">
    <location>
        <begin position="729"/>
        <end position="896"/>
    </location>
</feature>
<evidence type="ECO:0000313" key="8">
    <source>
        <dbReference type="RefSeq" id="XP_019052022.1"/>
    </source>
</evidence>
<dbReference type="InterPro" id="IPR025486">
    <property type="entry name" value="DUF4378"/>
</dbReference>
<dbReference type="PANTHER" id="PTHR40836:SF4">
    <property type="entry name" value="RB1-INDUCIBLE COILED-COIL PROTEIN"/>
    <property type="match status" value="1"/>
</dbReference>
<name>A0A1U8Q1Z1_NELNU</name>
<dbReference type="Pfam" id="PF14383">
    <property type="entry name" value="VARLMGL"/>
    <property type="match status" value="1"/>
</dbReference>
<dbReference type="Proteomes" id="UP000189703">
    <property type="component" value="Unplaced"/>
</dbReference>
<dbReference type="RefSeq" id="XP_019052024.1">
    <property type="nucleotide sequence ID" value="XM_019196479.1"/>
</dbReference>
<dbReference type="RefSeq" id="XP_019052020.1">
    <property type="nucleotide sequence ID" value="XM_019196475.1"/>
</dbReference>
<evidence type="ECO:0000259" key="3">
    <source>
        <dbReference type="Pfam" id="PF14383"/>
    </source>
</evidence>